<accession>A0A218WDI0</accession>
<evidence type="ECO:0000313" key="3">
    <source>
        <dbReference type="Proteomes" id="UP000197138"/>
    </source>
</evidence>
<dbReference type="AlphaFoldDB" id="A0A218WDI0"/>
<organism evidence="2 3">
    <name type="scientific">Punica granatum</name>
    <name type="common">Pomegranate</name>
    <dbReference type="NCBI Taxonomy" id="22663"/>
    <lineage>
        <taxon>Eukaryota</taxon>
        <taxon>Viridiplantae</taxon>
        <taxon>Streptophyta</taxon>
        <taxon>Embryophyta</taxon>
        <taxon>Tracheophyta</taxon>
        <taxon>Spermatophyta</taxon>
        <taxon>Magnoliopsida</taxon>
        <taxon>eudicotyledons</taxon>
        <taxon>Gunneridae</taxon>
        <taxon>Pentapetalae</taxon>
        <taxon>rosids</taxon>
        <taxon>malvids</taxon>
        <taxon>Myrtales</taxon>
        <taxon>Lythraceae</taxon>
        <taxon>Punica</taxon>
    </lineage>
</organism>
<proteinExistence type="predicted"/>
<dbReference type="Proteomes" id="UP000197138">
    <property type="component" value="Unassembled WGS sequence"/>
</dbReference>
<evidence type="ECO:0000256" key="1">
    <source>
        <dbReference type="SAM" id="Coils"/>
    </source>
</evidence>
<comment type="caution">
    <text evidence="2">The sequence shown here is derived from an EMBL/GenBank/DDBJ whole genome shotgun (WGS) entry which is preliminary data.</text>
</comment>
<protein>
    <submittedName>
        <fullName evidence="2">Uncharacterized protein</fullName>
    </submittedName>
</protein>
<name>A0A218WDI0_PUNGR</name>
<feature type="coiled-coil region" evidence="1">
    <location>
        <begin position="39"/>
        <end position="66"/>
    </location>
</feature>
<dbReference type="EMBL" id="MTKT01004810">
    <property type="protein sequence ID" value="OWM70132.1"/>
    <property type="molecule type" value="Genomic_DNA"/>
</dbReference>
<keyword evidence="1" id="KW-0175">Coiled coil</keyword>
<gene>
    <name evidence="2" type="ORF">CDL15_Pgr025982</name>
</gene>
<evidence type="ECO:0000313" key="2">
    <source>
        <dbReference type="EMBL" id="OWM70132.1"/>
    </source>
</evidence>
<sequence length="100" mass="11177">MKKKLSSIYILYNMLCMFSGNSESAEATFPGTGTQSPATASLEAAIEEEQRETKSLHEEVEDLNFDLTSLRGKPRLRVLLGCPTISHFFCSDKEQSRVQT</sequence>
<reference evidence="3" key="1">
    <citation type="journal article" date="2017" name="Plant J.">
        <title>The pomegranate (Punica granatum L.) genome and the genomics of punicalagin biosynthesis.</title>
        <authorList>
            <person name="Qin G."/>
            <person name="Xu C."/>
            <person name="Ming R."/>
            <person name="Tang H."/>
            <person name="Guyot R."/>
            <person name="Kramer E.M."/>
            <person name="Hu Y."/>
            <person name="Yi X."/>
            <person name="Qi Y."/>
            <person name="Xu X."/>
            <person name="Gao Z."/>
            <person name="Pan H."/>
            <person name="Jian J."/>
            <person name="Tian Y."/>
            <person name="Yue Z."/>
            <person name="Xu Y."/>
        </authorList>
    </citation>
    <scope>NUCLEOTIDE SEQUENCE [LARGE SCALE GENOMIC DNA]</scope>
    <source>
        <strain evidence="3">cv. Dabenzi</strain>
    </source>
</reference>